<evidence type="ECO:0000256" key="7">
    <source>
        <dbReference type="ARBA" id="ARBA00022638"/>
    </source>
</evidence>
<keyword evidence="6" id="KW-1003">Cell membrane</keyword>
<dbReference type="Gene3D" id="1.10.530.10">
    <property type="match status" value="1"/>
</dbReference>
<comment type="subcellular location">
    <subcellularLocation>
        <location evidence="2">Cell membrane</location>
    </subcellularLocation>
</comment>
<evidence type="ECO:0000313" key="19">
    <source>
        <dbReference type="Proteomes" id="UP001168821"/>
    </source>
</evidence>
<dbReference type="EMBL" id="JALNTZ010000002">
    <property type="protein sequence ID" value="KAJ3662464.1"/>
    <property type="molecule type" value="Genomic_DNA"/>
</dbReference>
<dbReference type="GO" id="GO:0042742">
    <property type="term" value="P:defense response to bacterium"/>
    <property type="evidence" value="ECO:0007669"/>
    <property type="project" value="UniProtKB-KW"/>
</dbReference>
<evidence type="ECO:0000259" key="17">
    <source>
        <dbReference type="PROSITE" id="PS00128"/>
    </source>
</evidence>
<accession>A0AA38IWV6</accession>
<evidence type="ECO:0000256" key="12">
    <source>
        <dbReference type="ARBA" id="ARBA00023180"/>
    </source>
</evidence>
<dbReference type="GO" id="GO:0005886">
    <property type="term" value="C:plasma membrane"/>
    <property type="evidence" value="ECO:0007669"/>
    <property type="project" value="UniProtKB-SubCell"/>
</dbReference>
<evidence type="ECO:0000256" key="11">
    <source>
        <dbReference type="ARBA" id="ARBA00023157"/>
    </source>
</evidence>
<feature type="signal peptide" evidence="16">
    <location>
        <begin position="1"/>
        <end position="19"/>
    </location>
</feature>
<dbReference type="Proteomes" id="UP001168821">
    <property type="component" value="Unassembled WGS sequence"/>
</dbReference>
<dbReference type="AlphaFoldDB" id="A0AA38IWV6"/>
<dbReference type="InterPro" id="IPR023346">
    <property type="entry name" value="Lysozyme-like_dom_sf"/>
</dbReference>
<keyword evidence="11" id="KW-1015">Disulfide bond</keyword>
<dbReference type="InterPro" id="IPR019799">
    <property type="entry name" value="Glyco_hydro_22_CS"/>
</dbReference>
<evidence type="ECO:0000256" key="3">
    <source>
        <dbReference type="ARBA" id="ARBA00010532"/>
    </source>
</evidence>
<evidence type="ECO:0000256" key="9">
    <source>
        <dbReference type="ARBA" id="ARBA00022989"/>
    </source>
</evidence>
<name>A0AA38IWV6_9CUCU</name>
<dbReference type="PROSITE" id="PS00128">
    <property type="entry name" value="GLYCOSYL_HYDROL_F22_1"/>
    <property type="match status" value="1"/>
</dbReference>
<evidence type="ECO:0000256" key="4">
    <source>
        <dbReference type="ARBA" id="ARBA00010859"/>
    </source>
</evidence>
<dbReference type="InterPro" id="IPR002159">
    <property type="entry name" value="CD36_fam"/>
</dbReference>
<evidence type="ECO:0000256" key="14">
    <source>
        <dbReference type="RuleBase" id="RU004440"/>
    </source>
</evidence>
<evidence type="ECO:0000256" key="5">
    <source>
        <dbReference type="ARBA" id="ARBA00012732"/>
    </source>
</evidence>
<comment type="similarity">
    <text evidence="4 14">Belongs to the glycosyl hydrolase 22 family.</text>
</comment>
<keyword evidence="12" id="KW-0325">Glycoprotein</keyword>
<dbReference type="PANTHER" id="PTHR11407:SF63">
    <property type="entry name" value="LYSOZYME C"/>
    <property type="match status" value="1"/>
</dbReference>
<dbReference type="Pfam" id="PF01130">
    <property type="entry name" value="CD36"/>
    <property type="match status" value="1"/>
</dbReference>
<comment type="caution">
    <text evidence="18">The sequence shown here is derived from an EMBL/GenBank/DDBJ whole genome shotgun (WGS) entry which is preliminary data.</text>
</comment>
<dbReference type="EC" id="3.2.1.17" evidence="5"/>
<dbReference type="Pfam" id="PF00062">
    <property type="entry name" value="Lys"/>
    <property type="match status" value="1"/>
</dbReference>
<comment type="catalytic activity">
    <reaction evidence="1">
        <text>Hydrolysis of (1-&gt;4)-beta-linkages between N-acetylmuramic acid and N-acetyl-D-glucosamine residues in a peptidoglycan and between N-acetyl-D-glucosamine residues in chitodextrins.</text>
        <dbReference type="EC" id="3.2.1.17"/>
    </reaction>
</comment>
<evidence type="ECO:0000256" key="13">
    <source>
        <dbReference type="ARBA" id="ARBA00023295"/>
    </source>
</evidence>
<dbReference type="PRINTS" id="PR00135">
    <property type="entry name" value="LYZLACT"/>
</dbReference>
<dbReference type="CDD" id="cd16899">
    <property type="entry name" value="LYZ_C_invert"/>
    <property type="match status" value="1"/>
</dbReference>
<dbReference type="SUPFAM" id="SSF53955">
    <property type="entry name" value="Lysozyme-like"/>
    <property type="match status" value="1"/>
</dbReference>
<comment type="similarity">
    <text evidence="3">Belongs to the CD36 family.</text>
</comment>
<evidence type="ECO:0000256" key="1">
    <source>
        <dbReference type="ARBA" id="ARBA00000632"/>
    </source>
</evidence>
<evidence type="ECO:0000256" key="16">
    <source>
        <dbReference type="SAM" id="SignalP"/>
    </source>
</evidence>
<keyword evidence="7" id="KW-0081">Bacteriolytic enzyme</keyword>
<feature type="transmembrane region" description="Helical" evidence="15">
    <location>
        <begin position="399"/>
        <end position="421"/>
    </location>
</feature>
<dbReference type="InterPro" id="IPR001916">
    <property type="entry name" value="Glyco_hydro_22"/>
</dbReference>
<keyword evidence="10 15" id="KW-0472">Membrane</keyword>
<keyword evidence="19" id="KW-1185">Reference proteome</keyword>
<feature type="domain" description="Glycosyl hydrolases family 22 (GH22)" evidence="17">
    <location>
        <begin position="87"/>
        <end position="105"/>
    </location>
</feature>
<sequence length="423" mass="47490">MALLLILFALAFSSFIAYCKVYDRCELALELKNVHKFPDDQLATWVCIAKHESTFNTSAVNQGSGDHGLFQISDLYWCSPPGNGHACNAPCSAFEDDDITDDIACIRRIFREHSILSGNGFNAWVVYSLYCKHDVSKYVEGCFDNEIYGSQTTTSTTAEPEDEDDVYEFPPLPTPPKKTKIQKEPFKAVVSSTGRPKTVSAQYQEASKLSTYSKYSSVTTIRPTAKPFVTLKPTKEAKVLRNYKQKPFSTFKEDLFLKNNNRLSTLRPPVKFSDSTRLRSTAKPYSFTTKLNGAPVLLSFPHLLYGAKEYMDTVEGLDPNPELHETFVILEPISGAPLKLAKRVQFNMFIRAVPDIISIENVTNSVVPIFWIEESMILDDRYIAIIKDTLLKNLKILDMIKWGIIGLGGVALVAPTALMIYKN</sequence>
<keyword evidence="16" id="KW-0732">Signal</keyword>
<dbReference type="SMART" id="SM00263">
    <property type="entry name" value="LYZ1"/>
    <property type="match status" value="1"/>
</dbReference>
<evidence type="ECO:0000256" key="2">
    <source>
        <dbReference type="ARBA" id="ARBA00004236"/>
    </source>
</evidence>
<keyword evidence="8 15" id="KW-0812">Transmembrane</keyword>
<protein>
    <recommendedName>
        <fullName evidence="5">lysozyme</fullName>
        <ecNumber evidence="5">3.2.1.17</ecNumber>
    </recommendedName>
</protein>
<reference evidence="18" key="1">
    <citation type="journal article" date="2023" name="G3 (Bethesda)">
        <title>Whole genome assemblies of Zophobas morio and Tenebrio molitor.</title>
        <authorList>
            <person name="Kaur S."/>
            <person name="Stinson S.A."/>
            <person name="diCenzo G.C."/>
        </authorList>
    </citation>
    <scope>NUCLEOTIDE SEQUENCE</scope>
    <source>
        <strain evidence="18">QUZm001</strain>
    </source>
</reference>
<dbReference type="FunFam" id="1.10.530.10:FF:000001">
    <property type="entry name" value="Lysozyme C"/>
    <property type="match status" value="1"/>
</dbReference>
<dbReference type="GO" id="GO:0031640">
    <property type="term" value="P:killing of cells of another organism"/>
    <property type="evidence" value="ECO:0007669"/>
    <property type="project" value="UniProtKB-KW"/>
</dbReference>
<keyword evidence="13" id="KW-0326">Glycosidase</keyword>
<dbReference type="PROSITE" id="PS51348">
    <property type="entry name" value="GLYCOSYL_HYDROL_F22_2"/>
    <property type="match status" value="1"/>
</dbReference>
<gene>
    <name evidence="18" type="ORF">Zmor_006812</name>
</gene>
<feature type="chain" id="PRO_5041404721" description="lysozyme" evidence="16">
    <location>
        <begin position="20"/>
        <end position="423"/>
    </location>
</feature>
<evidence type="ECO:0000256" key="6">
    <source>
        <dbReference type="ARBA" id="ARBA00022475"/>
    </source>
</evidence>
<proteinExistence type="inferred from homology"/>
<organism evidence="18 19">
    <name type="scientific">Zophobas morio</name>
    <dbReference type="NCBI Taxonomy" id="2755281"/>
    <lineage>
        <taxon>Eukaryota</taxon>
        <taxon>Metazoa</taxon>
        <taxon>Ecdysozoa</taxon>
        <taxon>Arthropoda</taxon>
        <taxon>Hexapoda</taxon>
        <taxon>Insecta</taxon>
        <taxon>Pterygota</taxon>
        <taxon>Neoptera</taxon>
        <taxon>Endopterygota</taxon>
        <taxon>Coleoptera</taxon>
        <taxon>Polyphaga</taxon>
        <taxon>Cucujiformia</taxon>
        <taxon>Tenebrionidae</taxon>
        <taxon>Zophobas</taxon>
    </lineage>
</organism>
<evidence type="ECO:0000313" key="18">
    <source>
        <dbReference type="EMBL" id="KAJ3662464.1"/>
    </source>
</evidence>
<keyword evidence="13" id="KW-0378">Hydrolase</keyword>
<dbReference type="GO" id="GO:0003796">
    <property type="term" value="F:lysozyme activity"/>
    <property type="evidence" value="ECO:0007669"/>
    <property type="project" value="UniProtKB-EC"/>
</dbReference>
<keyword evidence="7" id="KW-0929">Antimicrobial</keyword>
<evidence type="ECO:0000256" key="8">
    <source>
        <dbReference type="ARBA" id="ARBA00022692"/>
    </source>
</evidence>
<dbReference type="PANTHER" id="PTHR11407">
    <property type="entry name" value="LYSOZYME C"/>
    <property type="match status" value="1"/>
</dbReference>
<evidence type="ECO:0000256" key="10">
    <source>
        <dbReference type="ARBA" id="ARBA00023136"/>
    </source>
</evidence>
<evidence type="ECO:0000256" key="15">
    <source>
        <dbReference type="SAM" id="Phobius"/>
    </source>
</evidence>
<keyword evidence="9 15" id="KW-1133">Transmembrane helix</keyword>